<evidence type="ECO:0000259" key="1">
    <source>
        <dbReference type="SMART" id="SM00306"/>
    </source>
</evidence>
<gene>
    <name evidence="2" type="ORF">LCGC14_2235680</name>
</gene>
<dbReference type="EMBL" id="LAZR01030176">
    <property type="protein sequence ID" value="KKL57410.1"/>
    <property type="molecule type" value="Genomic_DNA"/>
</dbReference>
<dbReference type="SUPFAM" id="SSF51294">
    <property type="entry name" value="Hedgehog/intein (Hint) domain"/>
    <property type="match status" value="1"/>
</dbReference>
<feature type="domain" description="Hint" evidence="1">
    <location>
        <begin position="164"/>
        <end position="263"/>
    </location>
</feature>
<organism evidence="2">
    <name type="scientific">marine sediment metagenome</name>
    <dbReference type="NCBI Taxonomy" id="412755"/>
    <lineage>
        <taxon>unclassified sequences</taxon>
        <taxon>metagenomes</taxon>
        <taxon>ecological metagenomes</taxon>
    </lineage>
</organism>
<reference evidence="2" key="1">
    <citation type="journal article" date="2015" name="Nature">
        <title>Complex archaea that bridge the gap between prokaryotes and eukaryotes.</title>
        <authorList>
            <person name="Spang A."/>
            <person name="Saw J.H."/>
            <person name="Jorgensen S.L."/>
            <person name="Zaremba-Niedzwiedzka K."/>
            <person name="Martijn J."/>
            <person name="Lind A.E."/>
            <person name="van Eijk R."/>
            <person name="Schleper C."/>
            <person name="Guy L."/>
            <person name="Ettema T.J."/>
        </authorList>
    </citation>
    <scope>NUCLEOTIDE SEQUENCE</scope>
</reference>
<dbReference type="SMART" id="SM00306">
    <property type="entry name" value="HintN"/>
    <property type="match status" value="1"/>
</dbReference>
<sequence>MAQTNETTTEMEVLPAETQAERQVIARGAAPPDALTEFGKLDIGIKHATEIANQLKGVITERGLAVAMGRSEYLVVEAWVTCGMMVGVSPKTEWTQEVRHPSTGDLEGYKARVQAIRMANGTVIGAAESSCHFDEQNKRRDSGELYERWMEHGRPNRHAAMSMAQCVPLDAEILTRRGFMRYDKLEVGEPVLAYDLQKDETVWTPLKAASIFHNQPTVELRSRSFHAQVTAEHTWPVRRPAGKNQLLRKTSELKPSDSLVIAAHCSESISSLHEKDAAILGWIITDGWFGQPRRGGIRSHIDQSNPKYIGELRYLLEGDYTSETVTKPDPEHLAPNGRPWGIADCYRWSLSAAASRRIFDAAGVREKADLPRLACELTPRARAAMLDSMLKADGHEIRGGGTWRFGKRNQQ</sequence>
<dbReference type="Gene3D" id="2.170.16.10">
    <property type="entry name" value="Hedgehog/Intein (Hint) domain"/>
    <property type="match status" value="1"/>
</dbReference>
<evidence type="ECO:0000313" key="2">
    <source>
        <dbReference type="EMBL" id="KKL57410.1"/>
    </source>
</evidence>
<accession>A0A0F9FJJ0</accession>
<protein>
    <recommendedName>
        <fullName evidence="1">Hint domain-containing protein</fullName>
    </recommendedName>
</protein>
<comment type="caution">
    <text evidence="2">The sequence shown here is derived from an EMBL/GenBank/DDBJ whole genome shotgun (WGS) entry which is preliminary data.</text>
</comment>
<name>A0A0F9FJJ0_9ZZZZ</name>
<dbReference type="InterPro" id="IPR036844">
    <property type="entry name" value="Hint_dom_sf"/>
</dbReference>
<dbReference type="AlphaFoldDB" id="A0A0F9FJJ0"/>
<proteinExistence type="predicted"/>
<dbReference type="InterPro" id="IPR003587">
    <property type="entry name" value="Hint_dom_N"/>
</dbReference>